<organism evidence="2 3">
    <name type="scientific">Methylocystis parvus</name>
    <dbReference type="NCBI Taxonomy" id="134"/>
    <lineage>
        <taxon>Bacteria</taxon>
        <taxon>Pseudomonadati</taxon>
        <taxon>Pseudomonadota</taxon>
        <taxon>Alphaproteobacteria</taxon>
        <taxon>Hyphomicrobiales</taxon>
        <taxon>Methylocystaceae</taxon>
        <taxon>Methylocystis</taxon>
    </lineage>
</organism>
<protein>
    <submittedName>
        <fullName evidence="2">DUF2905 family protein</fullName>
    </submittedName>
</protein>
<evidence type="ECO:0000313" key="3">
    <source>
        <dbReference type="Proteomes" id="UP000422569"/>
    </source>
</evidence>
<dbReference type="AlphaFoldDB" id="A0A6B8M2V8"/>
<dbReference type="KEGG" id="mpar:F7D14_03580"/>
<evidence type="ECO:0000256" key="1">
    <source>
        <dbReference type="SAM" id="Phobius"/>
    </source>
</evidence>
<reference evidence="2 3" key="1">
    <citation type="submission" date="2019-09" db="EMBL/GenBank/DDBJ databases">
        <title>Isolation and complete genome sequencing of Methylocystis species.</title>
        <authorList>
            <person name="Rumah B.L."/>
            <person name="Stead C.E."/>
            <person name="Stevens B.C."/>
            <person name="Minton N.P."/>
            <person name="Grosse-Honebrink A."/>
            <person name="Zhang Y."/>
        </authorList>
    </citation>
    <scope>NUCLEOTIDE SEQUENCE [LARGE SCALE GENOMIC DNA]</scope>
    <source>
        <strain evidence="2 3">BRCS2</strain>
    </source>
</reference>
<dbReference type="EMBL" id="CP044331">
    <property type="protein sequence ID" value="QGM96656.1"/>
    <property type="molecule type" value="Genomic_DNA"/>
</dbReference>
<name>A0A6B8M2V8_9HYPH</name>
<proteinExistence type="predicted"/>
<dbReference type="Proteomes" id="UP000422569">
    <property type="component" value="Chromosome"/>
</dbReference>
<keyword evidence="1" id="KW-0472">Membrane</keyword>
<sequence length="68" mass="7418">MPKLLILAGGALIGLGLLWLVAERLGIAPGRLPGDIVYERGDLKVYIPLASSLLLSVLLSAIFWFMRR</sequence>
<dbReference type="RefSeq" id="WP_016920444.1">
    <property type="nucleotide sequence ID" value="NZ_CP044331.1"/>
</dbReference>
<keyword evidence="1" id="KW-0812">Transmembrane</keyword>
<dbReference type="PANTHER" id="PTHR36443:SF1">
    <property type="entry name" value="BSR5223 PROTEIN"/>
    <property type="match status" value="1"/>
</dbReference>
<accession>A0A6B8M2V8</accession>
<feature type="transmembrane region" description="Helical" evidence="1">
    <location>
        <begin position="46"/>
        <end position="66"/>
    </location>
</feature>
<evidence type="ECO:0000313" key="2">
    <source>
        <dbReference type="EMBL" id="QGM96656.1"/>
    </source>
</evidence>
<dbReference type="InterPro" id="IPR021320">
    <property type="entry name" value="DUF2905"/>
</dbReference>
<gene>
    <name evidence="2" type="ORF">F7D14_03580</name>
</gene>
<keyword evidence="3" id="KW-1185">Reference proteome</keyword>
<dbReference type="PANTHER" id="PTHR36443">
    <property type="entry name" value="BSR5223 PROTEIN"/>
    <property type="match status" value="1"/>
</dbReference>
<dbReference type="Pfam" id="PF11146">
    <property type="entry name" value="DUF2905"/>
    <property type="match status" value="1"/>
</dbReference>
<keyword evidence="1" id="KW-1133">Transmembrane helix</keyword>